<dbReference type="eggNOG" id="COG3385">
    <property type="taxonomic scope" value="Bacteria"/>
</dbReference>
<sequence>MVKEGVINNHATDNWFGSKANMVHIHKDLQKSFIIGIKSNHTLALSENDAKNGWYEQVRALELEEDIIAHTVWLKGLGSP</sequence>
<dbReference type="EMBL" id="JH413794">
    <property type="protein sequence ID" value="EHL32761.1"/>
    <property type="molecule type" value="Genomic_DNA"/>
</dbReference>
<proteinExistence type="predicted"/>
<dbReference type="AlphaFoldDB" id="G9EIZ8"/>
<name>G9EIZ8_9GAMM</name>
<accession>G9EIZ8</accession>
<dbReference type="STRING" id="658187.LDG_5155"/>
<gene>
    <name evidence="1" type="ORF">LDG_5155</name>
</gene>
<evidence type="ECO:0000313" key="1">
    <source>
        <dbReference type="EMBL" id="EHL32761.1"/>
    </source>
</evidence>
<keyword evidence="2" id="KW-1185">Reference proteome</keyword>
<dbReference type="InParanoid" id="G9EIZ8"/>
<organism evidence="1 2">
    <name type="scientific">Legionella drancourtii LLAP12</name>
    <dbReference type="NCBI Taxonomy" id="658187"/>
    <lineage>
        <taxon>Bacteria</taxon>
        <taxon>Pseudomonadati</taxon>
        <taxon>Pseudomonadota</taxon>
        <taxon>Gammaproteobacteria</taxon>
        <taxon>Legionellales</taxon>
        <taxon>Legionellaceae</taxon>
        <taxon>Legionella</taxon>
    </lineage>
</organism>
<reference evidence="1 2" key="1">
    <citation type="journal article" date="2011" name="BMC Genomics">
        <title>Insight into cross-talk between intra-amoebal pathogens.</title>
        <authorList>
            <person name="Gimenez G."/>
            <person name="Bertelli C."/>
            <person name="Moliner C."/>
            <person name="Robert C."/>
            <person name="Raoult D."/>
            <person name="Fournier P.E."/>
            <person name="Greub G."/>
        </authorList>
    </citation>
    <scope>NUCLEOTIDE SEQUENCE [LARGE SCALE GENOMIC DNA]</scope>
    <source>
        <strain evidence="1 2">LLAP12</strain>
    </source>
</reference>
<dbReference type="HOGENOM" id="CLU_2585363_0_0_6"/>
<dbReference type="Proteomes" id="UP000002770">
    <property type="component" value="Unassembled WGS sequence"/>
</dbReference>
<protein>
    <submittedName>
        <fullName evidence="1">Uncharacterized protein</fullName>
    </submittedName>
</protein>
<evidence type="ECO:0000313" key="2">
    <source>
        <dbReference type="Proteomes" id="UP000002770"/>
    </source>
</evidence>